<dbReference type="PANTHER" id="PTHR37042:SF4">
    <property type="entry name" value="OUTER MEMBRANE PROTEIN RV1973"/>
    <property type="match status" value="1"/>
</dbReference>
<keyword evidence="3" id="KW-1133">Transmembrane helix</keyword>
<evidence type="ECO:0000313" key="4">
    <source>
        <dbReference type="EMBL" id="BBZ41496.1"/>
    </source>
</evidence>
<proteinExistence type="predicted"/>
<evidence type="ECO:0000256" key="3">
    <source>
        <dbReference type="SAM" id="Phobius"/>
    </source>
</evidence>
<dbReference type="PANTHER" id="PTHR37042">
    <property type="entry name" value="OUTER MEMBRANE PROTEIN RV1973"/>
    <property type="match status" value="1"/>
</dbReference>
<keyword evidence="2 3" id="KW-0472">Membrane</keyword>
<evidence type="ECO:0000256" key="2">
    <source>
        <dbReference type="ARBA" id="ARBA00023136"/>
    </source>
</evidence>
<reference evidence="4 5" key="1">
    <citation type="journal article" date="2019" name="Emerg. Microbes Infect.">
        <title>Comprehensive subspecies identification of 175 nontuberculous mycobacteria species based on 7547 genomic profiles.</title>
        <authorList>
            <person name="Matsumoto Y."/>
            <person name="Kinjo T."/>
            <person name="Motooka D."/>
            <person name="Nabeya D."/>
            <person name="Jung N."/>
            <person name="Uechi K."/>
            <person name="Horii T."/>
            <person name="Iida T."/>
            <person name="Fujita J."/>
            <person name="Nakamura S."/>
        </authorList>
    </citation>
    <scope>NUCLEOTIDE SEQUENCE [LARGE SCALE GENOMIC DNA]</scope>
    <source>
        <strain evidence="4 5">JCM 14738</strain>
    </source>
</reference>
<protein>
    <recommendedName>
        <fullName evidence="6">Twin-arginine translocation pathway signal</fullName>
    </recommendedName>
</protein>
<feature type="transmembrane region" description="Helical" evidence="3">
    <location>
        <begin position="39"/>
        <end position="58"/>
    </location>
</feature>
<accession>A0A7I7YI94</accession>
<gene>
    <name evidence="4" type="ORF">MCNS_45590</name>
</gene>
<keyword evidence="5" id="KW-1185">Reference proteome</keyword>
<evidence type="ECO:0000313" key="5">
    <source>
        <dbReference type="Proteomes" id="UP000467385"/>
    </source>
</evidence>
<organism evidence="4 5">
    <name type="scientific">Mycobacterium conspicuum</name>
    <dbReference type="NCBI Taxonomy" id="44010"/>
    <lineage>
        <taxon>Bacteria</taxon>
        <taxon>Bacillati</taxon>
        <taxon>Actinomycetota</taxon>
        <taxon>Actinomycetes</taxon>
        <taxon>Mycobacteriales</taxon>
        <taxon>Mycobacteriaceae</taxon>
        <taxon>Mycobacterium</taxon>
    </lineage>
</organism>
<dbReference type="RefSeq" id="WP_232079393.1">
    <property type="nucleotide sequence ID" value="NZ_AP022613.1"/>
</dbReference>
<sequence length="192" mass="21602">MRVGGNSDIDGVVRLDAKLARFRWIGRWVRRPRASWRPILLTVLLVAATGFAAGWFHFEYRVDRQTDKFAAREVVKAASEGTVALLSYSPQGLSRDFENAKSRVTGDYRAFYQQFTEQIVTPAAQRAQLITTVRVIRAAVSELHPNSAVVLAFIEQNTSSRDKPEPVKTSSSLRVVLKKVRGSWLIDKLDVL</sequence>
<keyword evidence="3" id="KW-0812">Transmembrane</keyword>
<dbReference type="GO" id="GO:0016020">
    <property type="term" value="C:membrane"/>
    <property type="evidence" value="ECO:0007669"/>
    <property type="project" value="UniProtKB-SubCell"/>
</dbReference>
<comment type="subcellular location">
    <subcellularLocation>
        <location evidence="1">Membrane</location>
    </subcellularLocation>
</comment>
<evidence type="ECO:0000256" key="1">
    <source>
        <dbReference type="ARBA" id="ARBA00004370"/>
    </source>
</evidence>
<dbReference type="Proteomes" id="UP000467385">
    <property type="component" value="Chromosome"/>
</dbReference>
<dbReference type="AlphaFoldDB" id="A0A7I7YI94"/>
<dbReference type="EMBL" id="AP022613">
    <property type="protein sequence ID" value="BBZ41496.1"/>
    <property type="molecule type" value="Genomic_DNA"/>
</dbReference>
<evidence type="ECO:0008006" key="6">
    <source>
        <dbReference type="Google" id="ProtNLM"/>
    </source>
</evidence>
<name>A0A7I7YI94_9MYCO</name>